<dbReference type="PANTHER" id="PTHR36933:SF1">
    <property type="entry name" value="SLL0788 PROTEIN"/>
    <property type="match status" value="1"/>
</dbReference>
<dbReference type="AlphaFoldDB" id="A0A1M4VCX5"/>
<evidence type="ECO:0000256" key="2">
    <source>
        <dbReference type="SAM" id="SignalP"/>
    </source>
</evidence>
<gene>
    <name evidence="4" type="ORF">SAMN02745158_01161</name>
</gene>
<sequence>MKKIKVITVLLCTLMLIGGCGTKDSDTDAYIQEQDEIMDQMMDDMEIKGTGNASLDFLKGMIPHHKSAIEMSKSYLKYAGEKAEFSELANTIITAQEEEIGQMEDMTARLEKSGTSDEEKEKQYLKEYNAMMENHEDHETETEDLDRAFAQGMSMHHQMAVDMARLILAYTEDEEVKQFADNVISMQEEEITQMQSYLQESGGGNHAH</sequence>
<protein>
    <submittedName>
        <fullName evidence="4">Uncharacterized conserved protein, DUF305 family</fullName>
    </submittedName>
</protein>
<proteinExistence type="predicted"/>
<reference evidence="4 5" key="1">
    <citation type="submission" date="2016-11" db="EMBL/GenBank/DDBJ databases">
        <authorList>
            <person name="Jaros S."/>
            <person name="Januszkiewicz K."/>
            <person name="Wedrychowicz H."/>
        </authorList>
    </citation>
    <scope>NUCLEOTIDE SEQUENCE [LARGE SCALE GENOMIC DNA]</scope>
    <source>
        <strain evidence="4 5">DSM 17459</strain>
    </source>
</reference>
<evidence type="ECO:0000313" key="5">
    <source>
        <dbReference type="Proteomes" id="UP000184245"/>
    </source>
</evidence>
<dbReference type="EMBL" id="FQVI01000004">
    <property type="protein sequence ID" value="SHE66718.1"/>
    <property type="molecule type" value="Genomic_DNA"/>
</dbReference>
<feature type="chain" id="PRO_5038356766" evidence="2">
    <location>
        <begin position="23"/>
        <end position="208"/>
    </location>
</feature>
<dbReference type="RefSeq" id="WP_187143926.1">
    <property type="nucleotide sequence ID" value="NZ_FQVI01000004.1"/>
</dbReference>
<dbReference type="PROSITE" id="PS51257">
    <property type="entry name" value="PROKAR_LIPOPROTEIN"/>
    <property type="match status" value="1"/>
</dbReference>
<evidence type="ECO:0000313" key="4">
    <source>
        <dbReference type="EMBL" id="SHE66718.1"/>
    </source>
</evidence>
<keyword evidence="1" id="KW-0175">Coiled coil</keyword>
<accession>A0A1M4VCX5</accession>
<dbReference type="PANTHER" id="PTHR36933">
    <property type="entry name" value="SLL0788 PROTEIN"/>
    <property type="match status" value="1"/>
</dbReference>
<dbReference type="InterPro" id="IPR012347">
    <property type="entry name" value="Ferritin-like"/>
</dbReference>
<dbReference type="Proteomes" id="UP000184245">
    <property type="component" value="Unassembled WGS sequence"/>
</dbReference>
<dbReference type="Gene3D" id="1.20.1260.10">
    <property type="match status" value="2"/>
</dbReference>
<dbReference type="STRING" id="1122155.SAMN02745158_01161"/>
<organism evidence="4 5">
    <name type="scientific">Lactonifactor longoviformis DSM 17459</name>
    <dbReference type="NCBI Taxonomy" id="1122155"/>
    <lineage>
        <taxon>Bacteria</taxon>
        <taxon>Bacillati</taxon>
        <taxon>Bacillota</taxon>
        <taxon>Clostridia</taxon>
        <taxon>Eubacteriales</taxon>
        <taxon>Clostridiaceae</taxon>
        <taxon>Lactonifactor</taxon>
    </lineage>
</organism>
<name>A0A1M4VCX5_9CLOT</name>
<evidence type="ECO:0000256" key="1">
    <source>
        <dbReference type="SAM" id="Coils"/>
    </source>
</evidence>
<evidence type="ECO:0000259" key="3">
    <source>
        <dbReference type="Pfam" id="PF03713"/>
    </source>
</evidence>
<feature type="domain" description="DUF305" evidence="3">
    <location>
        <begin position="56"/>
        <end position="198"/>
    </location>
</feature>
<feature type="signal peptide" evidence="2">
    <location>
        <begin position="1"/>
        <end position="22"/>
    </location>
</feature>
<feature type="coiled-coil region" evidence="1">
    <location>
        <begin position="93"/>
        <end position="141"/>
    </location>
</feature>
<dbReference type="Pfam" id="PF03713">
    <property type="entry name" value="DUF305"/>
    <property type="match status" value="1"/>
</dbReference>
<dbReference type="InterPro" id="IPR005183">
    <property type="entry name" value="DUF305_CopM-like"/>
</dbReference>
<keyword evidence="5" id="KW-1185">Reference proteome</keyword>
<keyword evidence="2" id="KW-0732">Signal</keyword>